<evidence type="ECO:0000256" key="13">
    <source>
        <dbReference type="ARBA" id="ARBA00041418"/>
    </source>
</evidence>
<evidence type="ECO:0000313" key="18">
    <source>
        <dbReference type="EMBL" id="RGB73148.1"/>
    </source>
</evidence>
<dbReference type="EMBL" id="QVEP01000067">
    <property type="protein sequence ID" value="RGB73148.1"/>
    <property type="molecule type" value="Genomic_DNA"/>
</dbReference>
<comment type="similarity">
    <text evidence="11">Belongs to the SEDS family. FtsW subfamily.</text>
</comment>
<evidence type="ECO:0000256" key="1">
    <source>
        <dbReference type="ARBA" id="ARBA00004141"/>
    </source>
</evidence>
<keyword evidence="3" id="KW-0808">Transferase</keyword>
<feature type="transmembrane region" description="Helical" evidence="17">
    <location>
        <begin position="202"/>
        <end position="220"/>
    </location>
</feature>
<keyword evidence="18" id="KW-0131">Cell cycle</keyword>
<feature type="transmembrane region" description="Helical" evidence="17">
    <location>
        <begin position="28"/>
        <end position="48"/>
    </location>
</feature>
<evidence type="ECO:0000256" key="7">
    <source>
        <dbReference type="ARBA" id="ARBA00022989"/>
    </source>
</evidence>
<name>A0A3E2TDB5_9FIRM</name>
<evidence type="ECO:0000256" key="16">
    <source>
        <dbReference type="ARBA" id="ARBA00049966"/>
    </source>
</evidence>
<dbReference type="GO" id="GO:0015648">
    <property type="term" value="F:lipid-linked peptidoglycan transporter activity"/>
    <property type="evidence" value="ECO:0007669"/>
    <property type="project" value="TreeGrafter"/>
</dbReference>
<evidence type="ECO:0000256" key="17">
    <source>
        <dbReference type="SAM" id="Phobius"/>
    </source>
</evidence>
<dbReference type="PANTHER" id="PTHR30474:SF2">
    <property type="entry name" value="PEPTIDOGLYCAN GLYCOSYLTRANSFERASE FTSW-RELATED"/>
    <property type="match status" value="1"/>
</dbReference>
<dbReference type="GO" id="GO:0032153">
    <property type="term" value="C:cell division site"/>
    <property type="evidence" value="ECO:0007669"/>
    <property type="project" value="TreeGrafter"/>
</dbReference>
<evidence type="ECO:0000256" key="14">
    <source>
        <dbReference type="ARBA" id="ARBA00044770"/>
    </source>
</evidence>
<keyword evidence="4 17" id="KW-0812">Transmembrane</keyword>
<dbReference type="GO" id="GO:0008360">
    <property type="term" value="P:regulation of cell shape"/>
    <property type="evidence" value="ECO:0007669"/>
    <property type="project" value="UniProtKB-KW"/>
</dbReference>
<evidence type="ECO:0000256" key="10">
    <source>
        <dbReference type="ARBA" id="ARBA00033270"/>
    </source>
</evidence>
<evidence type="ECO:0000256" key="2">
    <source>
        <dbReference type="ARBA" id="ARBA00022676"/>
    </source>
</evidence>
<comment type="caution">
    <text evidence="18">The sequence shown here is derived from an EMBL/GenBank/DDBJ whole genome shotgun (WGS) entry which is preliminary data.</text>
</comment>
<sequence length="421" mass="46531">MAGRSKKKPLSRRQGLARYLRELEVVDYRLIISIVFLCVFGLIMIYSASAAESGVSLVLKQFGIGAGGFVLMWIVSYVDYHFYEKIAGIIYIGAVLSMFLVKVPGLGVTRNGASRWIDIGPFSFQPSEFVKPAMVILMAYLLTRMGRKLSTLKADIVLLIPGVIAVMVILVVTRNLSTALIVLGIIAFMFFIAYPTKKIWRLIAVIGVVIVVGWLGYYHFVIVPNHTMTLTNTVTEAASKSFRDDRILAWLYPDDYPQASMQSRYSMYAIGFGGILGRGLGRGTMKYYLPFSTNDFIFGVIGEELGLVGCGLVVFLFVYQVWRIFTVAQHAKDKLGSYMAFGVGIHVALQVILNIGVATGVLPNTGISLPYISYGGTALLLQLCEMGIVLNISRQIPGRRVRIGDSSQKSEHEEHRQIHAA</sequence>
<keyword evidence="6" id="KW-0573">Peptidoglycan synthesis</keyword>
<evidence type="ECO:0000256" key="11">
    <source>
        <dbReference type="ARBA" id="ARBA00038053"/>
    </source>
</evidence>
<gene>
    <name evidence="18" type="ORF">DW070_15910</name>
</gene>
<protein>
    <recommendedName>
        <fullName evidence="12">Probable peptidoglycan glycosyltransferase FtsW</fullName>
        <ecNumber evidence="14">2.4.99.28</ecNumber>
    </recommendedName>
    <alternativeName>
        <fullName evidence="13">Cell division protein FtsW</fullName>
    </alternativeName>
    <alternativeName>
        <fullName evidence="10">Cell wall polymerase</fullName>
    </alternativeName>
    <alternativeName>
        <fullName evidence="9">Peptidoglycan polymerase</fullName>
    </alternativeName>
</protein>
<comment type="subcellular location">
    <subcellularLocation>
        <location evidence="1">Membrane</location>
        <topology evidence="1">Multi-pass membrane protein</topology>
    </subcellularLocation>
</comment>
<evidence type="ECO:0000256" key="15">
    <source>
        <dbReference type="ARBA" id="ARBA00049902"/>
    </source>
</evidence>
<feature type="transmembrane region" description="Helical" evidence="17">
    <location>
        <begin position="54"/>
        <end position="74"/>
    </location>
</feature>
<evidence type="ECO:0000256" key="6">
    <source>
        <dbReference type="ARBA" id="ARBA00022984"/>
    </source>
</evidence>
<feature type="transmembrane region" description="Helical" evidence="17">
    <location>
        <begin position="178"/>
        <end position="195"/>
    </location>
</feature>
<accession>A0A3E2TDB5</accession>
<dbReference type="EC" id="2.4.99.28" evidence="14"/>
<keyword evidence="7 17" id="KW-1133">Transmembrane helix</keyword>
<comment type="catalytic activity">
    <reaction evidence="15">
        <text>[GlcNAc-(1-&gt;4)-Mur2Ac(oyl-L-Ala-gamma-D-Glu-L-Lys-D-Ala-D-Ala)](n)-di-trans,octa-cis-undecaprenyl diphosphate + beta-D-GlcNAc-(1-&gt;4)-Mur2Ac(oyl-L-Ala-gamma-D-Glu-L-Lys-D-Ala-D-Ala)-di-trans,octa-cis-undecaprenyl diphosphate = [GlcNAc-(1-&gt;4)-Mur2Ac(oyl-L-Ala-gamma-D-Glu-L-Lys-D-Ala-D-Ala)](n+1)-di-trans,octa-cis-undecaprenyl diphosphate + di-trans,octa-cis-undecaprenyl diphosphate + H(+)</text>
        <dbReference type="Rhea" id="RHEA:23708"/>
        <dbReference type="Rhea" id="RHEA-COMP:9602"/>
        <dbReference type="Rhea" id="RHEA-COMP:9603"/>
        <dbReference type="ChEBI" id="CHEBI:15378"/>
        <dbReference type="ChEBI" id="CHEBI:58405"/>
        <dbReference type="ChEBI" id="CHEBI:60033"/>
        <dbReference type="ChEBI" id="CHEBI:78435"/>
        <dbReference type="EC" id="2.4.99.28"/>
    </reaction>
</comment>
<dbReference type="RefSeq" id="WP_117529144.1">
    <property type="nucleotide sequence ID" value="NZ_JAQDKA010000007.1"/>
</dbReference>
<dbReference type="PANTHER" id="PTHR30474">
    <property type="entry name" value="CELL CYCLE PROTEIN"/>
    <property type="match status" value="1"/>
</dbReference>
<keyword evidence="18" id="KW-0132">Cell division</keyword>
<evidence type="ECO:0000256" key="3">
    <source>
        <dbReference type="ARBA" id="ARBA00022679"/>
    </source>
</evidence>
<keyword evidence="2" id="KW-0328">Glycosyltransferase</keyword>
<keyword evidence="5" id="KW-0133">Cell shape</keyword>
<evidence type="ECO:0000313" key="19">
    <source>
        <dbReference type="Proteomes" id="UP000260773"/>
    </source>
</evidence>
<feature type="transmembrane region" description="Helical" evidence="17">
    <location>
        <begin position="296"/>
        <end position="318"/>
    </location>
</feature>
<feature type="transmembrane region" description="Helical" evidence="17">
    <location>
        <begin position="154"/>
        <end position="172"/>
    </location>
</feature>
<dbReference type="GO" id="GO:0008955">
    <property type="term" value="F:peptidoglycan glycosyltransferase activity"/>
    <property type="evidence" value="ECO:0007669"/>
    <property type="project" value="UniProtKB-EC"/>
</dbReference>
<evidence type="ECO:0000256" key="5">
    <source>
        <dbReference type="ARBA" id="ARBA00022960"/>
    </source>
</evidence>
<dbReference type="GO" id="GO:0009252">
    <property type="term" value="P:peptidoglycan biosynthetic process"/>
    <property type="evidence" value="ECO:0007669"/>
    <property type="project" value="UniProtKB-KW"/>
</dbReference>
<evidence type="ECO:0000256" key="12">
    <source>
        <dbReference type="ARBA" id="ARBA00041185"/>
    </source>
</evidence>
<proteinExistence type="inferred from homology"/>
<evidence type="ECO:0000256" key="9">
    <source>
        <dbReference type="ARBA" id="ARBA00032370"/>
    </source>
</evidence>
<evidence type="ECO:0000256" key="4">
    <source>
        <dbReference type="ARBA" id="ARBA00022692"/>
    </source>
</evidence>
<feature type="transmembrane region" description="Helical" evidence="17">
    <location>
        <begin position="86"/>
        <end position="104"/>
    </location>
</feature>
<dbReference type="Proteomes" id="UP000260773">
    <property type="component" value="Unassembled WGS sequence"/>
</dbReference>
<dbReference type="GO" id="GO:0005886">
    <property type="term" value="C:plasma membrane"/>
    <property type="evidence" value="ECO:0007669"/>
    <property type="project" value="TreeGrafter"/>
</dbReference>
<dbReference type="Pfam" id="PF01098">
    <property type="entry name" value="FTSW_RODA_SPOVE"/>
    <property type="match status" value="1"/>
</dbReference>
<organism evidence="18 19">
    <name type="scientific">Coprococcus catus</name>
    <dbReference type="NCBI Taxonomy" id="116085"/>
    <lineage>
        <taxon>Bacteria</taxon>
        <taxon>Bacillati</taxon>
        <taxon>Bacillota</taxon>
        <taxon>Clostridia</taxon>
        <taxon>Lachnospirales</taxon>
        <taxon>Lachnospiraceae</taxon>
        <taxon>Coprococcus</taxon>
    </lineage>
</organism>
<keyword evidence="8 17" id="KW-0472">Membrane</keyword>
<feature type="transmembrane region" description="Helical" evidence="17">
    <location>
        <begin position="338"/>
        <end position="359"/>
    </location>
</feature>
<evidence type="ECO:0000256" key="8">
    <source>
        <dbReference type="ARBA" id="ARBA00023136"/>
    </source>
</evidence>
<dbReference type="InterPro" id="IPR001182">
    <property type="entry name" value="FtsW/RodA"/>
</dbReference>
<comment type="function">
    <text evidence="16">Peptidoglycan polymerase that is essential for cell division.</text>
</comment>
<dbReference type="GO" id="GO:0051301">
    <property type="term" value="P:cell division"/>
    <property type="evidence" value="ECO:0007669"/>
    <property type="project" value="UniProtKB-KW"/>
</dbReference>
<reference evidence="18 19" key="1">
    <citation type="submission" date="2018-08" db="EMBL/GenBank/DDBJ databases">
        <title>A genome reference for cultivated species of the human gut microbiota.</title>
        <authorList>
            <person name="Zou Y."/>
            <person name="Xue W."/>
            <person name="Luo G."/>
        </authorList>
    </citation>
    <scope>NUCLEOTIDE SEQUENCE [LARGE SCALE GENOMIC DNA]</scope>
    <source>
        <strain evidence="18 19">AF45-17</strain>
    </source>
</reference>
<dbReference type="AlphaFoldDB" id="A0A3E2TDB5"/>
<feature type="transmembrane region" description="Helical" evidence="17">
    <location>
        <begin position="371"/>
        <end position="392"/>
    </location>
</feature>